<dbReference type="PANTHER" id="PTHR43283:SF3">
    <property type="entry name" value="BETA-LACTAMASE FAMILY PROTEIN (AFU_ORTHOLOGUE AFUA_5G07500)"/>
    <property type="match status" value="1"/>
</dbReference>
<dbReference type="EMBL" id="ML978126">
    <property type="protein sequence ID" value="KAF2098476.1"/>
    <property type="molecule type" value="Genomic_DNA"/>
</dbReference>
<accession>A0A9P4IHU5</accession>
<dbReference type="InterPro" id="IPR001466">
    <property type="entry name" value="Beta-lactam-related"/>
</dbReference>
<keyword evidence="3" id="KW-1185">Reference proteome</keyword>
<organism evidence="2 3">
    <name type="scientific">Rhizodiscina lignyota</name>
    <dbReference type="NCBI Taxonomy" id="1504668"/>
    <lineage>
        <taxon>Eukaryota</taxon>
        <taxon>Fungi</taxon>
        <taxon>Dikarya</taxon>
        <taxon>Ascomycota</taxon>
        <taxon>Pezizomycotina</taxon>
        <taxon>Dothideomycetes</taxon>
        <taxon>Pleosporomycetidae</taxon>
        <taxon>Aulographales</taxon>
        <taxon>Rhizodiscinaceae</taxon>
        <taxon>Rhizodiscina</taxon>
    </lineage>
</organism>
<evidence type="ECO:0000259" key="1">
    <source>
        <dbReference type="Pfam" id="PF00144"/>
    </source>
</evidence>
<dbReference type="PANTHER" id="PTHR43283">
    <property type="entry name" value="BETA-LACTAMASE-RELATED"/>
    <property type="match status" value="1"/>
</dbReference>
<gene>
    <name evidence="2" type="ORF">NA57DRAFT_39770</name>
</gene>
<evidence type="ECO:0000313" key="3">
    <source>
        <dbReference type="Proteomes" id="UP000799772"/>
    </source>
</evidence>
<name>A0A9P4IHU5_9PEZI</name>
<dbReference type="InterPro" id="IPR050789">
    <property type="entry name" value="Diverse_Enzym_Activities"/>
</dbReference>
<proteinExistence type="predicted"/>
<dbReference type="OrthoDB" id="428260at2759"/>
<dbReference type="Proteomes" id="UP000799772">
    <property type="component" value="Unassembled WGS sequence"/>
</dbReference>
<dbReference type="InterPro" id="IPR012338">
    <property type="entry name" value="Beta-lactam/transpept-like"/>
</dbReference>
<comment type="caution">
    <text evidence="2">The sequence shown here is derived from an EMBL/GenBank/DDBJ whole genome shotgun (WGS) entry which is preliminary data.</text>
</comment>
<feature type="domain" description="Beta-lactamase-related" evidence="1">
    <location>
        <begin position="23"/>
        <end position="389"/>
    </location>
</feature>
<dbReference type="Pfam" id="PF00144">
    <property type="entry name" value="Beta-lactamase"/>
    <property type="match status" value="1"/>
</dbReference>
<evidence type="ECO:0000313" key="2">
    <source>
        <dbReference type="EMBL" id="KAF2098476.1"/>
    </source>
</evidence>
<sequence length="413" mass="45773">MSSLSAETIKNIQNTIDTACADQKSGIPGTTVVVVDRNGEELIAHAGGKRGSGSDEPMTLDSVYWIASCTKMIVGFACMQLVERGMLKLDDADHLDKLCPELKSLKVLQDDGKLVEQKNRITLRMLLSHTAGFGYTFFNEKLRDFSYPVGFDEFSGAAQDLLQQPLVHQPGEDWEYGVNIDWAGFALERATKMSLNEYIQTHIFNPLGLENITMHPRPKMRAALAHMHYRRPDGSLVRRDHLLHRPLVPGMKVNDFFHSGGAGCFAKPGDYVQILATLLNGGVSPKTHVKLLEQSTVDMMFQNQITKFPNFGRKGIPDAKPELTNPIPDLYPVPESPEQGWGLTFMLSNGGVTGRSTGTGHWAGLPNCWWWCDRESGVAGMVCTQILPFADAKVLGMWFDVETQVYTAIRSGK</sequence>
<dbReference type="AlphaFoldDB" id="A0A9P4IHU5"/>
<protein>
    <submittedName>
        <fullName evidence="2">Beta-lactamase/transpeptidase-like protein</fullName>
    </submittedName>
</protein>
<dbReference type="SUPFAM" id="SSF56601">
    <property type="entry name" value="beta-lactamase/transpeptidase-like"/>
    <property type="match status" value="1"/>
</dbReference>
<dbReference type="Gene3D" id="3.40.710.10">
    <property type="entry name" value="DD-peptidase/beta-lactamase superfamily"/>
    <property type="match status" value="1"/>
</dbReference>
<reference evidence="2" key="1">
    <citation type="journal article" date="2020" name="Stud. Mycol.">
        <title>101 Dothideomycetes genomes: a test case for predicting lifestyles and emergence of pathogens.</title>
        <authorList>
            <person name="Haridas S."/>
            <person name="Albert R."/>
            <person name="Binder M."/>
            <person name="Bloem J."/>
            <person name="Labutti K."/>
            <person name="Salamov A."/>
            <person name="Andreopoulos B."/>
            <person name="Baker S."/>
            <person name="Barry K."/>
            <person name="Bills G."/>
            <person name="Bluhm B."/>
            <person name="Cannon C."/>
            <person name="Castanera R."/>
            <person name="Culley D."/>
            <person name="Daum C."/>
            <person name="Ezra D."/>
            <person name="Gonzalez J."/>
            <person name="Henrissat B."/>
            <person name="Kuo A."/>
            <person name="Liang C."/>
            <person name="Lipzen A."/>
            <person name="Lutzoni F."/>
            <person name="Magnuson J."/>
            <person name="Mondo S."/>
            <person name="Nolan M."/>
            <person name="Ohm R."/>
            <person name="Pangilinan J."/>
            <person name="Park H.-J."/>
            <person name="Ramirez L."/>
            <person name="Alfaro M."/>
            <person name="Sun H."/>
            <person name="Tritt A."/>
            <person name="Yoshinaga Y."/>
            <person name="Zwiers L.-H."/>
            <person name="Turgeon B."/>
            <person name="Goodwin S."/>
            <person name="Spatafora J."/>
            <person name="Crous P."/>
            <person name="Grigoriev I."/>
        </authorList>
    </citation>
    <scope>NUCLEOTIDE SEQUENCE</scope>
    <source>
        <strain evidence="2">CBS 133067</strain>
    </source>
</reference>